<dbReference type="AlphaFoldDB" id="A0A829WBS3"/>
<sequence>MVFCINAVVTDHFKVLARDMYNQVFDKVGDGDTFRDRFMILMTLIMEHHGISMYLMVKSGEHKLGLALT</sequence>
<proteinExistence type="predicted"/>
<evidence type="ECO:0000313" key="2">
    <source>
        <dbReference type="Proteomes" id="UP000315200"/>
    </source>
</evidence>
<name>A0A829WBS3_9FIRM</name>
<protein>
    <submittedName>
        <fullName evidence="1">Uncharacterized protein</fullName>
    </submittedName>
</protein>
<organism evidence="1 2">
    <name type="scientific">Enterocloster clostridioformis</name>
    <dbReference type="NCBI Taxonomy" id="1531"/>
    <lineage>
        <taxon>Bacteria</taxon>
        <taxon>Bacillati</taxon>
        <taxon>Bacillota</taxon>
        <taxon>Clostridia</taxon>
        <taxon>Lachnospirales</taxon>
        <taxon>Lachnospiraceae</taxon>
        <taxon>Enterocloster</taxon>
    </lineage>
</organism>
<dbReference type="Proteomes" id="UP000315200">
    <property type="component" value="Unassembled WGS sequence"/>
</dbReference>
<reference evidence="1 2" key="1">
    <citation type="submission" date="2019-06" db="EMBL/GenBank/DDBJ databases">
        <title>Draft genome sequence of [Clostridium] clostridioforme NBRC 113352.</title>
        <authorList>
            <person name="Miura T."/>
            <person name="Furukawa M."/>
            <person name="Shimamura M."/>
            <person name="Ohyama Y."/>
            <person name="Yamazoe A."/>
            <person name="Kawasaki H."/>
        </authorList>
    </citation>
    <scope>NUCLEOTIDE SEQUENCE [LARGE SCALE GENOMIC DNA]</scope>
    <source>
        <strain evidence="1 2">NBRC 113352</strain>
    </source>
</reference>
<gene>
    <name evidence="1" type="ORF">Ccl03g_03830</name>
</gene>
<comment type="caution">
    <text evidence="1">The sequence shown here is derived from an EMBL/GenBank/DDBJ whole genome shotgun (WGS) entry which is preliminary data.</text>
</comment>
<evidence type="ECO:0000313" key="1">
    <source>
        <dbReference type="EMBL" id="GEA34670.1"/>
    </source>
</evidence>
<dbReference type="EMBL" id="BJLB01000001">
    <property type="protein sequence ID" value="GEA34670.1"/>
    <property type="molecule type" value="Genomic_DNA"/>
</dbReference>
<accession>A0A829WBS3</accession>